<sequence length="111" mass="12622">MTAITAITPTSTPLCKTCDCDCYTKLLETIMAENRELKRRLDKAQQPHLRQLEHQLQCFFVYMVCAVSYWIIAQTFVDDHPLVAFGSWLLFAAVSCDAFMAGFALGMYVRS</sequence>
<evidence type="ECO:0000256" key="2">
    <source>
        <dbReference type="SAM" id="Phobius"/>
    </source>
</evidence>
<organism evidence="3 4">
    <name type="scientific">Cucurbitaria berberidis CBS 394.84</name>
    <dbReference type="NCBI Taxonomy" id="1168544"/>
    <lineage>
        <taxon>Eukaryota</taxon>
        <taxon>Fungi</taxon>
        <taxon>Dikarya</taxon>
        <taxon>Ascomycota</taxon>
        <taxon>Pezizomycotina</taxon>
        <taxon>Dothideomycetes</taxon>
        <taxon>Pleosporomycetidae</taxon>
        <taxon>Pleosporales</taxon>
        <taxon>Pleosporineae</taxon>
        <taxon>Cucurbitariaceae</taxon>
        <taxon>Cucurbitaria</taxon>
    </lineage>
</organism>
<reference evidence="3" key="1">
    <citation type="submission" date="2020-01" db="EMBL/GenBank/DDBJ databases">
        <authorList>
            <consortium name="DOE Joint Genome Institute"/>
            <person name="Haridas S."/>
            <person name="Albert R."/>
            <person name="Binder M."/>
            <person name="Bloem J."/>
            <person name="Labutti K."/>
            <person name="Salamov A."/>
            <person name="Andreopoulos B."/>
            <person name="Baker S.E."/>
            <person name="Barry K."/>
            <person name="Bills G."/>
            <person name="Bluhm B.H."/>
            <person name="Cannon C."/>
            <person name="Castanera R."/>
            <person name="Culley D.E."/>
            <person name="Daum C."/>
            <person name="Ezra D."/>
            <person name="Gonzalez J.B."/>
            <person name="Henrissat B."/>
            <person name="Kuo A."/>
            <person name="Liang C."/>
            <person name="Lipzen A."/>
            <person name="Lutzoni F."/>
            <person name="Magnuson J."/>
            <person name="Mondo S."/>
            <person name="Nolan M."/>
            <person name="Ohm R."/>
            <person name="Pangilinan J."/>
            <person name="Park H.-J."/>
            <person name="Ramirez L."/>
            <person name="Alfaro M."/>
            <person name="Sun H."/>
            <person name="Tritt A."/>
            <person name="Yoshinaga Y."/>
            <person name="Zwiers L.-H."/>
            <person name="Turgeon B.G."/>
            <person name="Goodwin S.B."/>
            <person name="Spatafora J.W."/>
            <person name="Crous P.W."/>
            <person name="Grigoriev I.V."/>
        </authorList>
    </citation>
    <scope>NUCLEOTIDE SEQUENCE</scope>
    <source>
        <strain evidence="3">CBS 394.84</strain>
    </source>
</reference>
<gene>
    <name evidence="3" type="ORF">K460DRAFT_365635</name>
</gene>
<accession>A0A9P4L790</accession>
<keyword evidence="2" id="KW-0812">Transmembrane</keyword>
<feature type="transmembrane region" description="Helical" evidence="2">
    <location>
        <begin position="59"/>
        <end position="77"/>
    </location>
</feature>
<keyword evidence="2" id="KW-1133">Transmembrane helix</keyword>
<dbReference type="EMBL" id="ML976616">
    <property type="protein sequence ID" value="KAF1844685.1"/>
    <property type="molecule type" value="Genomic_DNA"/>
</dbReference>
<keyword evidence="2" id="KW-0472">Membrane</keyword>
<feature type="transmembrane region" description="Helical" evidence="2">
    <location>
        <begin position="83"/>
        <end position="109"/>
    </location>
</feature>
<evidence type="ECO:0000313" key="3">
    <source>
        <dbReference type="EMBL" id="KAF1844685.1"/>
    </source>
</evidence>
<dbReference type="Proteomes" id="UP000800039">
    <property type="component" value="Unassembled WGS sequence"/>
</dbReference>
<name>A0A9P4L790_9PLEO</name>
<keyword evidence="4" id="KW-1185">Reference proteome</keyword>
<comment type="caution">
    <text evidence="3">The sequence shown here is derived from an EMBL/GenBank/DDBJ whole genome shotgun (WGS) entry which is preliminary data.</text>
</comment>
<proteinExistence type="predicted"/>
<keyword evidence="1" id="KW-0175">Coiled coil</keyword>
<dbReference type="AlphaFoldDB" id="A0A9P4L790"/>
<dbReference type="GeneID" id="63850466"/>
<protein>
    <submittedName>
        <fullName evidence="3">Uncharacterized protein</fullName>
    </submittedName>
</protein>
<dbReference type="RefSeq" id="XP_040787248.1">
    <property type="nucleotide sequence ID" value="XM_040933215.1"/>
</dbReference>
<evidence type="ECO:0000256" key="1">
    <source>
        <dbReference type="SAM" id="Coils"/>
    </source>
</evidence>
<feature type="coiled-coil region" evidence="1">
    <location>
        <begin position="20"/>
        <end position="47"/>
    </location>
</feature>
<evidence type="ECO:0000313" key="4">
    <source>
        <dbReference type="Proteomes" id="UP000800039"/>
    </source>
</evidence>